<dbReference type="GO" id="GO:0042773">
    <property type="term" value="P:ATP synthesis coupled electron transport"/>
    <property type="evidence" value="ECO:0007669"/>
    <property type="project" value="InterPro"/>
</dbReference>
<feature type="transmembrane region" description="Helical" evidence="7">
    <location>
        <begin position="457"/>
        <end position="478"/>
    </location>
</feature>
<gene>
    <name evidence="9" type="ORF">GACE_0446</name>
</gene>
<dbReference type="KEGG" id="gac:GACE_0446"/>
<feature type="transmembrane region" description="Helical" evidence="7">
    <location>
        <begin position="277"/>
        <end position="297"/>
    </location>
</feature>
<feature type="transmembrane region" description="Helical" evidence="7">
    <location>
        <begin position="541"/>
        <end position="561"/>
    </location>
</feature>
<dbReference type="EMBL" id="CP009552">
    <property type="protein sequence ID" value="AIY89504.1"/>
    <property type="molecule type" value="Genomic_DNA"/>
</dbReference>
<keyword evidence="5" id="KW-0560">Oxidoreductase</keyword>
<feature type="transmembrane region" description="Helical" evidence="7">
    <location>
        <begin position="153"/>
        <end position="173"/>
    </location>
</feature>
<keyword evidence="6 7" id="KW-0472">Membrane</keyword>
<keyword evidence="4 7" id="KW-1133">Transmembrane helix</keyword>
<dbReference type="Proteomes" id="UP000030624">
    <property type="component" value="Chromosome"/>
</dbReference>
<dbReference type="PRINTS" id="PR01437">
    <property type="entry name" value="NUOXDRDTASE4"/>
</dbReference>
<evidence type="ECO:0000256" key="6">
    <source>
        <dbReference type="ARBA" id="ARBA00023136"/>
    </source>
</evidence>
<feature type="transmembrane region" description="Helical" evidence="7">
    <location>
        <begin position="223"/>
        <end position="241"/>
    </location>
</feature>
<feature type="transmembrane region" description="Helical" evidence="7">
    <location>
        <begin position="335"/>
        <end position="359"/>
    </location>
</feature>
<dbReference type="GO" id="GO:0016491">
    <property type="term" value="F:oxidoreductase activity"/>
    <property type="evidence" value="ECO:0007669"/>
    <property type="project" value="UniProtKB-KW"/>
</dbReference>
<evidence type="ECO:0000256" key="1">
    <source>
        <dbReference type="ARBA" id="ARBA00004651"/>
    </source>
</evidence>
<evidence type="ECO:0000313" key="10">
    <source>
        <dbReference type="Proteomes" id="UP000030624"/>
    </source>
</evidence>
<dbReference type="eggNOG" id="arCOG01537">
    <property type="taxonomic scope" value="Archaea"/>
</dbReference>
<sequence>MTWIHPGIVIILGALLIPFIRSRRAEQILFILLPLSSLSILLLTSLGYFGEIPFTALKLHFLDYELVLARVDRLAMVFAYVFSLAAIAMNVYALHADRREHFSAMMYVGSALGAVFAGDVFTLYVFWEIMALASLFLIWFRRTKSAESAGFRYALWHLFGGLCLLAGIVMYVFQTGSIAFYHFDPSIGYAYYLMLLGFIINAAVPPLHAWLPDAYPEATVTGAVYLTAFTTKTAVYTLARGFAGEEILMWLGAIMAMYGVIFAVLENDGRRLLSYHIISQVGYMVAGVGIGTAMAINGATSHAFTHILYKALLFMGMGAVIHVTGRSKFTELGGIYRYMPITFWLYMVGAFSISAFPLFSGFVSKNMTVYASAEANLPLVWLLLEGASVGTFLHTGLKLPWNVWFSKEPEIEAREPPKNMLAGMAILALLNVFFGTYPGYKLLYSILPYPVEYHPYAPAKVLAMSQLLLFTFFAFWLMRDKLRGEAKIVLDTDWLPRVLGRYFIDYSVRFTEFSKELDRRFLEMTSKFKAIASVRLRELSAGYGVLIVCLIFAVYLLLFIAS</sequence>
<dbReference type="InterPro" id="IPR003918">
    <property type="entry name" value="NADH_UbQ_OxRdtase"/>
</dbReference>
<dbReference type="PANTHER" id="PTHR42682:SF4">
    <property type="entry name" value="NADH-UBIQUINONE_PLASTOQUINONE"/>
    <property type="match status" value="1"/>
</dbReference>
<protein>
    <submittedName>
        <fullName evidence="9">Monovalent cation/H+ antiporter subunit D</fullName>
    </submittedName>
</protein>
<keyword evidence="3 7" id="KW-0812">Transmembrane</keyword>
<dbReference type="InterPro" id="IPR001750">
    <property type="entry name" value="ND/Mrp_TM"/>
</dbReference>
<evidence type="ECO:0000256" key="4">
    <source>
        <dbReference type="ARBA" id="ARBA00022989"/>
    </source>
</evidence>
<dbReference type="STRING" id="565033.GACE_0446"/>
<keyword evidence="2" id="KW-1003">Cell membrane</keyword>
<dbReference type="PANTHER" id="PTHR42682">
    <property type="entry name" value="HYDROGENASE-4 COMPONENT F"/>
    <property type="match status" value="1"/>
</dbReference>
<dbReference type="Pfam" id="PF00361">
    <property type="entry name" value="Proton_antipo_M"/>
    <property type="match status" value="1"/>
</dbReference>
<feature type="transmembrane region" description="Helical" evidence="7">
    <location>
        <begin position="420"/>
        <end position="437"/>
    </location>
</feature>
<feature type="transmembrane region" description="Helical" evidence="7">
    <location>
        <begin position="303"/>
        <end position="323"/>
    </location>
</feature>
<dbReference type="GeneID" id="24797050"/>
<organism evidence="9 10">
    <name type="scientific">Geoglobus acetivorans</name>
    <dbReference type="NCBI Taxonomy" id="565033"/>
    <lineage>
        <taxon>Archaea</taxon>
        <taxon>Methanobacteriati</taxon>
        <taxon>Methanobacteriota</taxon>
        <taxon>Archaeoglobi</taxon>
        <taxon>Archaeoglobales</taxon>
        <taxon>Archaeoglobaceae</taxon>
        <taxon>Geoglobus</taxon>
    </lineage>
</organism>
<dbReference type="HOGENOM" id="CLU_030481_0_0_2"/>
<reference evidence="9 10" key="1">
    <citation type="journal article" date="2015" name="Appl. Environ. Microbiol.">
        <title>The Geoglobus acetivorans genome: Fe(III) reduction, acetate utilization, autotrophic growth, and degradation of aromatic compounds in a hyperthermophilic archaeon.</title>
        <authorList>
            <person name="Mardanov A.V."/>
            <person name="Slododkina G.B."/>
            <person name="Slobodkin A.I."/>
            <person name="Beletsky A.V."/>
            <person name="Gavrilov S.N."/>
            <person name="Kublanov I.V."/>
            <person name="Bonch-Osmolovskaya E.A."/>
            <person name="Skryabin K.G."/>
            <person name="Ravin N.V."/>
        </authorList>
    </citation>
    <scope>NUCLEOTIDE SEQUENCE [LARGE SCALE GENOMIC DNA]</scope>
    <source>
        <strain evidence="9 10">SBH6</strain>
    </source>
</reference>
<evidence type="ECO:0000256" key="5">
    <source>
        <dbReference type="ARBA" id="ARBA00023002"/>
    </source>
</evidence>
<feature type="domain" description="NADH:quinone oxidoreductase/Mrp antiporter transmembrane" evidence="8">
    <location>
        <begin position="117"/>
        <end position="383"/>
    </location>
</feature>
<dbReference type="GO" id="GO:0008137">
    <property type="term" value="F:NADH dehydrogenase (ubiquinone) activity"/>
    <property type="evidence" value="ECO:0007669"/>
    <property type="project" value="InterPro"/>
</dbReference>
<proteinExistence type="predicted"/>
<dbReference type="AlphaFoldDB" id="A0A0A7GBU7"/>
<feature type="transmembrane region" description="Helical" evidence="7">
    <location>
        <begin position="6"/>
        <end position="21"/>
    </location>
</feature>
<dbReference type="GO" id="GO:0005886">
    <property type="term" value="C:plasma membrane"/>
    <property type="evidence" value="ECO:0007669"/>
    <property type="project" value="UniProtKB-SubCell"/>
</dbReference>
<accession>A0A0A7GBU7</accession>
<feature type="transmembrane region" description="Helical" evidence="7">
    <location>
        <begin position="124"/>
        <end position="141"/>
    </location>
</feature>
<evidence type="ECO:0000313" key="9">
    <source>
        <dbReference type="EMBL" id="AIY89504.1"/>
    </source>
</evidence>
<evidence type="ECO:0000259" key="8">
    <source>
        <dbReference type="Pfam" id="PF00361"/>
    </source>
</evidence>
<evidence type="ECO:0000256" key="2">
    <source>
        <dbReference type="ARBA" id="ARBA00022475"/>
    </source>
</evidence>
<feature type="transmembrane region" description="Helical" evidence="7">
    <location>
        <begin position="189"/>
        <end position="211"/>
    </location>
</feature>
<dbReference type="NCBIfam" id="NF009310">
    <property type="entry name" value="PRK12668.1"/>
    <property type="match status" value="1"/>
</dbReference>
<evidence type="ECO:0000256" key="3">
    <source>
        <dbReference type="ARBA" id="ARBA00022692"/>
    </source>
</evidence>
<evidence type="ECO:0000256" key="7">
    <source>
        <dbReference type="SAM" id="Phobius"/>
    </source>
</evidence>
<feature type="transmembrane region" description="Helical" evidence="7">
    <location>
        <begin position="247"/>
        <end position="265"/>
    </location>
</feature>
<feature type="transmembrane region" description="Helical" evidence="7">
    <location>
        <begin position="74"/>
        <end position="94"/>
    </location>
</feature>
<dbReference type="InterPro" id="IPR052175">
    <property type="entry name" value="ComplexI-like_HydComp"/>
</dbReference>
<name>A0A0A7GBU7_GEOAI</name>
<feature type="transmembrane region" description="Helical" evidence="7">
    <location>
        <begin position="28"/>
        <end position="49"/>
    </location>
</feature>
<dbReference type="RefSeq" id="WP_048090835.1">
    <property type="nucleotide sequence ID" value="NZ_CP009552.1"/>
</dbReference>
<comment type="subcellular location">
    <subcellularLocation>
        <location evidence="1">Cell membrane</location>
        <topology evidence="1">Multi-pass membrane protein</topology>
    </subcellularLocation>
</comment>